<feature type="compositionally biased region" description="Low complexity" evidence="1">
    <location>
        <begin position="51"/>
        <end position="71"/>
    </location>
</feature>
<evidence type="ECO:0000256" key="1">
    <source>
        <dbReference type="SAM" id="MobiDB-lite"/>
    </source>
</evidence>
<dbReference type="OrthoDB" id="5343383at2759"/>
<protein>
    <submittedName>
        <fullName evidence="2">Uncharacterized protein</fullName>
    </submittedName>
</protein>
<keyword evidence="3" id="KW-1185">Reference proteome</keyword>
<evidence type="ECO:0000313" key="2">
    <source>
        <dbReference type="EMBL" id="KAF7306372.1"/>
    </source>
</evidence>
<dbReference type="GeneID" id="59343615"/>
<sequence>MPEYKPYPWPWAYPSILPPEPSIEEQHAASFRLPAKSWLHEDWEEDEDSSSDYSPSQNSEYSGTSDVSSNSDSDEEMTDVSEYKAELDAILRANRVHLTPGNSSWEERREDLPRKIALLVEEERKATVAYDADEIAALVTKFYELLVEMGHWEASDVLYPPHIDPPLDLQLARELGHSDSVLEIMQKLPYVRKMVARQERKLILARSYLADYTDESDLRESRRTHIYAADNSPLLDPWVLPLIFSGRDGSSVMLDTKLGVVRVVVNDGFYMDDDIVEYLRHGHLDQSNIEKAHEEKYRRVPTVPAAHYFKELIFAYHSLSRLPIIEPDKSDPHFMPQQYHQSLTWYYESERRQKTALLALYGQHGWPDRWHRDAFLEQWTEEKRAIDTWARGEMEGSGN</sequence>
<organism evidence="2 3">
    <name type="scientific">Mycena indigotica</name>
    <dbReference type="NCBI Taxonomy" id="2126181"/>
    <lineage>
        <taxon>Eukaryota</taxon>
        <taxon>Fungi</taxon>
        <taxon>Dikarya</taxon>
        <taxon>Basidiomycota</taxon>
        <taxon>Agaricomycotina</taxon>
        <taxon>Agaricomycetes</taxon>
        <taxon>Agaricomycetidae</taxon>
        <taxon>Agaricales</taxon>
        <taxon>Marasmiineae</taxon>
        <taxon>Mycenaceae</taxon>
        <taxon>Mycena</taxon>
    </lineage>
</organism>
<evidence type="ECO:0000313" key="3">
    <source>
        <dbReference type="Proteomes" id="UP000636479"/>
    </source>
</evidence>
<proteinExistence type="predicted"/>
<dbReference type="RefSeq" id="XP_037221391.1">
    <property type="nucleotide sequence ID" value="XM_037361099.1"/>
</dbReference>
<dbReference type="AlphaFoldDB" id="A0A8H6SXY4"/>
<reference evidence="2" key="1">
    <citation type="submission" date="2020-05" db="EMBL/GenBank/DDBJ databases">
        <title>Mycena genomes resolve the evolution of fungal bioluminescence.</title>
        <authorList>
            <person name="Tsai I.J."/>
        </authorList>
    </citation>
    <scope>NUCLEOTIDE SEQUENCE</scope>
    <source>
        <strain evidence="2">171206Taipei</strain>
    </source>
</reference>
<gene>
    <name evidence="2" type="ORF">MIND_00428400</name>
</gene>
<dbReference type="EMBL" id="JACAZF010000004">
    <property type="protein sequence ID" value="KAF7306372.1"/>
    <property type="molecule type" value="Genomic_DNA"/>
</dbReference>
<accession>A0A8H6SXY4</accession>
<name>A0A8H6SXY4_9AGAR</name>
<dbReference type="Proteomes" id="UP000636479">
    <property type="component" value="Unassembled WGS sequence"/>
</dbReference>
<comment type="caution">
    <text evidence="2">The sequence shown here is derived from an EMBL/GenBank/DDBJ whole genome shotgun (WGS) entry which is preliminary data.</text>
</comment>
<feature type="region of interest" description="Disordered" evidence="1">
    <location>
        <begin position="42"/>
        <end position="80"/>
    </location>
</feature>